<comment type="caution">
    <text evidence="3">The sequence shown here is derived from an EMBL/GenBank/DDBJ whole genome shotgun (WGS) entry which is preliminary data.</text>
</comment>
<gene>
    <name evidence="3" type="ORF">D9619_007134</name>
</gene>
<evidence type="ECO:0000259" key="2">
    <source>
        <dbReference type="Pfam" id="PF03104"/>
    </source>
</evidence>
<dbReference type="AlphaFoldDB" id="A0A8H5B300"/>
<dbReference type="InterPro" id="IPR006133">
    <property type="entry name" value="DNA-dir_DNA_pol_B_exonuc"/>
</dbReference>
<protein>
    <recommendedName>
        <fullName evidence="1">DNA polymerase delta catalytic subunit</fullName>
    </recommendedName>
</protein>
<name>A0A8H5B300_9AGAR</name>
<dbReference type="GO" id="GO:0003887">
    <property type="term" value="F:DNA-directed DNA polymerase activity"/>
    <property type="evidence" value="ECO:0007669"/>
    <property type="project" value="TreeGrafter"/>
</dbReference>
<dbReference type="Gene3D" id="3.30.420.10">
    <property type="entry name" value="Ribonuclease H-like superfamily/Ribonuclease H"/>
    <property type="match status" value="1"/>
</dbReference>
<reference evidence="3 4" key="1">
    <citation type="journal article" date="2020" name="ISME J.">
        <title>Uncovering the hidden diversity of litter-decomposition mechanisms in mushroom-forming fungi.</title>
        <authorList>
            <person name="Floudas D."/>
            <person name="Bentzer J."/>
            <person name="Ahren D."/>
            <person name="Johansson T."/>
            <person name="Persson P."/>
            <person name="Tunlid A."/>
        </authorList>
    </citation>
    <scope>NUCLEOTIDE SEQUENCE [LARGE SCALE GENOMIC DNA]</scope>
    <source>
        <strain evidence="3 4">CBS 101986</strain>
    </source>
</reference>
<dbReference type="GO" id="GO:0006297">
    <property type="term" value="P:nucleotide-excision repair, DNA gap filling"/>
    <property type="evidence" value="ECO:0007669"/>
    <property type="project" value="TreeGrafter"/>
</dbReference>
<dbReference type="GO" id="GO:0006287">
    <property type="term" value="P:base-excision repair, gap-filling"/>
    <property type="evidence" value="ECO:0007669"/>
    <property type="project" value="TreeGrafter"/>
</dbReference>
<sequence>MLDKEITAMDWLKLRKENSFVVPKAEQISVCQTEIVLNDDSKLTVVTDEYNGRTAPLRVLSFDIETLLGPNDSFPATGATKVIQIANMVSIWPTDTAKPFIRKIFALKSCNPISGAQVVTFNQEKDLLRAWRDSVLAVDPDIVIGYNILKFDIPFLAKRAEIFGISNFRCTGRLKNPTLSLGQTADFKGRIVFDLYPHFQGNHPSLTSHHLNAVALHFLDDKKEDMSYTDIPVLYAGNSADRRKLAIYCFKASSRTFFLFFRRPGFVLRK</sequence>
<dbReference type="GO" id="GO:0003676">
    <property type="term" value="F:nucleic acid binding"/>
    <property type="evidence" value="ECO:0007669"/>
    <property type="project" value="InterPro"/>
</dbReference>
<dbReference type="GO" id="GO:0008296">
    <property type="term" value="F:3'-5'-DNA exonuclease activity"/>
    <property type="evidence" value="ECO:0007669"/>
    <property type="project" value="TreeGrafter"/>
</dbReference>
<dbReference type="Pfam" id="PF03104">
    <property type="entry name" value="DNA_pol_B_exo1"/>
    <property type="match status" value="1"/>
</dbReference>
<feature type="domain" description="DNA-directed DNA polymerase family B exonuclease" evidence="2">
    <location>
        <begin position="1"/>
        <end position="214"/>
    </location>
</feature>
<evidence type="ECO:0000313" key="3">
    <source>
        <dbReference type="EMBL" id="KAF5315361.1"/>
    </source>
</evidence>
<dbReference type="Proteomes" id="UP000567179">
    <property type="component" value="Unassembled WGS sequence"/>
</dbReference>
<organism evidence="3 4">
    <name type="scientific">Psilocybe cf. subviscida</name>
    <dbReference type="NCBI Taxonomy" id="2480587"/>
    <lineage>
        <taxon>Eukaryota</taxon>
        <taxon>Fungi</taxon>
        <taxon>Dikarya</taxon>
        <taxon>Basidiomycota</taxon>
        <taxon>Agaricomycotina</taxon>
        <taxon>Agaricomycetes</taxon>
        <taxon>Agaricomycetidae</taxon>
        <taxon>Agaricales</taxon>
        <taxon>Agaricineae</taxon>
        <taxon>Strophariaceae</taxon>
        <taxon>Psilocybe</taxon>
    </lineage>
</organism>
<proteinExistence type="predicted"/>
<dbReference type="OrthoDB" id="2414538at2759"/>
<evidence type="ECO:0000256" key="1">
    <source>
        <dbReference type="ARBA" id="ARBA00024411"/>
    </source>
</evidence>
<dbReference type="SUPFAM" id="SSF53098">
    <property type="entry name" value="Ribonuclease H-like"/>
    <property type="match status" value="1"/>
</dbReference>
<dbReference type="GO" id="GO:0045004">
    <property type="term" value="P:DNA replication proofreading"/>
    <property type="evidence" value="ECO:0007669"/>
    <property type="project" value="TreeGrafter"/>
</dbReference>
<dbReference type="GO" id="GO:0043625">
    <property type="term" value="C:delta DNA polymerase complex"/>
    <property type="evidence" value="ECO:0007669"/>
    <property type="project" value="TreeGrafter"/>
</dbReference>
<dbReference type="InterPro" id="IPR050240">
    <property type="entry name" value="DNA_pol_type-B"/>
</dbReference>
<dbReference type="EMBL" id="JAACJJ010000043">
    <property type="protein sequence ID" value="KAF5315361.1"/>
    <property type="molecule type" value="Genomic_DNA"/>
</dbReference>
<dbReference type="InterPro" id="IPR036397">
    <property type="entry name" value="RNaseH_sf"/>
</dbReference>
<dbReference type="InterPro" id="IPR012337">
    <property type="entry name" value="RNaseH-like_sf"/>
</dbReference>
<accession>A0A8H5B300</accession>
<evidence type="ECO:0000313" key="4">
    <source>
        <dbReference type="Proteomes" id="UP000567179"/>
    </source>
</evidence>
<keyword evidence="4" id="KW-1185">Reference proteome</keyword>
<dbReference type="PANTHER" id="PTHR10322:SF23">
    <property type="entry name" value="DNA POLYMERASE DELTA CATALYTIC SUBUNIT"/>
    <property type="match status" value="1"/>
</dbReference>
<dbReference type="PANTHER" id="PTHR10322">
    <property type="entry name" value="DNA POLYMERASE CATALYTIC SUBUNIT"/>
    <property type="match status" value="1"/>
</dbReference>